<reference evidence="1 2" key="1">
    <citation type="submission" date="2024-04" db="EMBL/GenBank/DDBJ databases">
        <title>Tritrichomonas musculus Genome.</title>
        <authorList>
            <person name="Alves-Ferreira E."/>
            <person name="Grigg M."/>
            <person name="Lorenzi H."/>
            <person name="Galac M."/>
        </authorList>
    </citation>
    <scope>NUCLEOTIDE SEQUENCE [LARGE SCALE GENOMIC DNA]</scope>
    <source>
        <strain evidence="1 2">EAF2021</strain>
    </source>
</reference>
<name>A0ABR2K1V2_9EUKA</name>
<dbReference type="EMBL" id="JAPFFF010000008">
    <property type="protein sequence ID" value="KAK8884060.1"/>
    <property type="molecule type" value="Genomic_DNA"/>
</dbReference>
<sequence>MSFQAKWNLDLFEVPSIEITQISILPQVRDNSQYSNNLRLLILSHSIAFHGTPAFYLENPPSYSQFQIGVSVVMVFDFNHSFNHFQLDKETFEVRKWTWIAASQFSDELMSNFQRALALRSLYEFKEYNPLYFTTFIIIPGTEMLSEPFIYQKIPLRCGNVIRFRVLIQGSLKILLDYRMPVSSGNYILLPPYEHLFSVVASSQSSMTILYVDRTVRTIDPSQQPFALITRPNVSLSKYFSTDFSTKTETIESICHFPPVDFMNYGTDDIENFFSLRFINENENDDQNTYFDFDEPTGNELLNEQIRDQKERKIINSFIGQEPQFPSHRCRLTLIHASFLSFFRFDFGFSKVNPPINGRKLGTYSIIQYERLGIPNILVNCHGKLADVPADKIIDEWEEKRYLPISGSKSAHFVVFCQDNINKQAVKTFFDQFCHIYLLLGFGDLSPFPRFDAFYYSPSEGIASEIERFFSSQELSQFQEYHILTFIVSNPIYDPSFMPRSIITYVRPWSITSASENEMKTLAFVVYSRIRLFSPSPYGKINLSHHETAIFFFGFRYQPPFILRRNGNQQSITLHIAYEPKNETTAWMDDIGSVLHVLFSTSIKKIRELVHDAVIAYKVSEVNVAITILAEGITKELHQKIQNEFGNEFSNFSLFAVHPTPALQVVFNEQFDDDAVIHENPEQMWEGEYLPPLASCYVVSHNQPPYHISSYTPNSWKSPESIILEYAKSMSHLSWLSVKPGSEKRTISYPPHICALLRKTQMETLVVNQFEFLPSTEKI</sequence>
<protein>
    <submittedName>
        <fullName evidence="1">Uncharacterized protein</fullName>
    </submittedName>
</protein>
<accession>A0ABR2K1V2</accession>
<evidence type="ECO:0000313" key="2">
    <source>
        <dbReference type="Proteomes" id="UP001470230"/>
    </source>
</evidence>
<comment type="caution">
    <text evidence="1">The sequence shown here is derived from an EMBL/GenBank/DDBJ whole genome shotgun (WGS) entry which is preliminary data.</text>
</comment>
<gene>
    <name evidence="1" type="ORF">M9Y10_043164</name>
</gene>
<evidence type="ECO:0000313" key="1">
    <source>
        <dbReference type="EMBL" id="KAK8884060.1"/>
    </source>
</evidence>
<dbReference type="Proteomes" id="UP001470230">
    <property type="component" value="Unassembled WGS sequence"/>
</dbReference>
<organism evidence="1 2">
    <name type="scientific">Tritrichomonas musculus</name>
    <dbReference type="NCBI Taxonomy" id="1915356"/>
    <lineage>
        <taxon>Eukaryota</taxon>
        <taxon>Metamonada</taxon>
        <taxon>Parabasalia</taxon>
        <taxon>Tritrichomonadida</taxon>
        <taxon>Tritrichomonadidae</taxon>
        <taxon>Tritrichomonas</taxon>
    </lineage>
</organism>
<proteinExistence type="predicted"/>
<keyword evidence="2" id="KW-1185">Reference proteome</keyword>